<dbReference type="AlphaFoldDB" id="A0A8J3N563"/>
<comment type="caution">
    <text evidence="10">The sequence shown here is derived from an EMBL/GenBank/DDBJ whole genome shotgun (WGS) entry which is preliminary data.</text>
</comment>
<evidence type="ECO:0000256" key="2">
    <source>
        <dbReference type="ARBA" id="ARBA00008537"/>
    </source>
</evidence>
<dbReference type="NCBIfam" id="TIGR00711">
    <property type="entry name" value="efflux_EmrB"/>
    <property type="match status" value="1"/>
</dbReference>
<feature type="transmembrane region" description="Helical" evidence="8">
    <location>
        <begin position="212"/>
        <end position="232"/>
    </location>
</feature>
<feature type="transmembrane region" description="Helical" evidence="8">
    <location>
        <begin position="55"/>
        <end position="79"/>
    </location>
</feature>
<feature type="transmembrane region" description="Helical" evidence="8">
    <location>
        <begin position="85"/>
        <end position="112"/>
    </location>
</feature>
<evidence type="ECO:0000313" key="10">
    <source>
        <dbReference type="EMBL" id="GHO96040.1"/>
    </source>
</evidence>
<evidence type="ECO:0000256" key="7">
    <source>
        <dbReference type="ARBA" id="ARBA00023136"/>
    </source>
</evidence>
<evidence type="ECO:0000256" key="3">
    <source>
        <dbReference type="ARBA" id="ARBA00022448"/>
    </source>
</evidence>
<feature type="transmembrane region" description="Helical" evidence="8">
    <location>
        <begin position="124"/>
        <end position="143"/>
    </location>
</feature>
<dbReference type="InterPro" id="IPR011701">
    <property type="entry name" value="MFS"/>
</dbReference>
<feature type="transmembrane region" description="Helical" evidence="8">
    <location>
        <begin position="350"/>
        <end position="371"/>
    </location>
</feature>
<evidence type="ECO:0000259" key="9">
    <source>
        <dbReference type="PROSITE" id="PS50850"/>
    </source>
</evidence>
<dbReference type="Gene3D" id="1.20.1720.10">
    <property type="entry name" value="Multidrug resistance protein D"/>
    <property type="match status" value="1"/>
</dbReference>
<feature type="transmembrane region" description="Helical" evidence="8">
    <location>
        <begin position="378"/>
        <end position="397"/>
    </location>
</feature>
<evidence type="ECO:0000256" key="5">
    <source>
        <dbReference type="ARBA" id="ARBA00022692"/>
    </source>
</evidence>
<comment type="similarity">
    <text evidence="2">Belongs to the major facilitator superfamily. EmrB family.</text>
</comment>
<keyword evidence="3" id="KW-0813">Transport</keyword>
<dbReference type="PROSITE" id="PS50850">
    <property type="entry name" value="MFS"/>
    <property type="match status" value="1"/>
</dbReference>
<dbReference type="GO" id="GO:0005886">
    <property type="term" value="C:plasma membrane"/>
    <property type="evidence" value="ECO:0007669"/>
    <property type="project" value="UniProtKB-SubCell"/>
</dbReference>
<dbReference type="SUPFAM" id="SSF103473">
    <property type="entry name" value="MFS general substrate transporter"/>
    <property type="match status" value="1"/>
</dbReference>
<dbReference type="Gene3D" id="1.20.1250.20">
    <property type="entry name" value="MFS general substrate transporter like domains"/>
    <property type="match status" value="1"/>
</dbReference>
<dbReference type="PANTHER" id="PTHR42718:SF9">
    <property type="entry name" value="MAJOR FACILITATOR SUPERFAMILY MULTIDRUG TRANSPORTER MFSC"/>
    <property type="match status" value="1"/>
</dbReference>
<keyword evidence="7 8" id="KW-0472">Membrane</keyword>
<feature type="transmembrane region" description="Helical" evidence="8">
    <location>
        <begin position="315"/>
        <end position="338"/>
    </location>
</feature>
<evidence type="ECO:0000256" key="4">
    <source>
        <dbReference type="ARBA" id="ARBA00022475"/>
    </source>
</evidence>
<keyword evidence="11" id="KW-1185">Reference proteome</keyword>
<keyword evidence="4" id="KW-1003">Cell membrane</keyword>
<feature type="transmembrane region" description="Helical" evidence="8">
    <location>
        <begin position="181"/>
        <end position="200"/>
    </location>
</feature>
<protein>
    <submittedName>
        <fullName evidence="10">MFS transporter</fullName>
    </submittedName>
</protein>
<dbReference type="InterPro" id="IPR020846">
    <property type="entry name" value="MFS_dom"/>
</dbReference>
<feature type="transmembrane region" description="Helical" evidence="8">
    <location>
        <begin position="495"/>
        <end position="518"/>
    </location>
</feature>
<accession>A0A8J3N563</accession>
<dbReference type="Proteomes" id="UP000597444">
    <property type="component" value="Unassembled WGS sequence"/>
</dbReference>
<feature type="transmembrane region" description="Helical" evidence="8">
    <location>
        <begin position="272"/>
        <end position="294"/>
    </location>
</feature>
<feature type="transmembrane region" description="Helical" evidence="8">
    <location>
        <begin position="149"/>
        <end position="169"/>
    </location>
</feature>
<feature type="transmembrane region" description="Helical" evidence="8">
    <location>
        <begin position="454"/>
        <end position="475"/>
    </location>
</feature>
<dbReference type="Pfam" id="PF07690">
    <property type="entry name" value="MFS_1"/>
    <property type="match status" value="1"/>
</dbReference>
<evidence type="ECO:0000256" key="1">
    <source>
        <dbReference type="ARBA" id="ARBA00004651"/>
    </source>
</evidence>
<feature type="domain" description="Major facilitator superfamily (MFS) profile" evidence="9">
    <location>
        <begin position="57"/>
        <end position="525"/>
    </location>
</feature>
<dbReference type="EMBL" id="BNJK01000001">
    <property type="protein sequence ID" value="GHO96040.1"/>
    <property type="molecule type" value="Genomic_DNA"/>
</dbReference>
<dbReference type="InterPro" id="IPR004638">
    <property type="entry name" value="EmrB-like"/>
</dbReference>
<dbReference type="GO" id="GO:0022857">
    <property type="term" value="F:transmembrane transporter activity"/>
    <property type="evidence" value="ECO:0007669"/>
    <property type="project" value="InterPro"/>
</dbReference>
<keyword evidence="5 8" id="KW-0812">Transmembrane</keyword>
<proteinExistence type="inferred from homology"/>
<evidence type="ECO:0000256" key="8">
    <source>
        <dbReference type="SAM" id="Phobius"/>
    </source>
</evidence>
<sequence>MVREDMMEKKPGKKIYGRFESMSMNSATIFSEENGQVVSPSAVRADESQRQMNKWVILALAASASFMTTLDGSIVNIGLPSIASTFHAGISGATEWIIIGYLVVIAASLLTFGRLADMLGRKPIFMLGLVIFILGSMLCGLAPSLLLLIIARLFQGIGGALIFAVNIAMITSSFPKNERGLALGLNAVVVSLGVATGPTIGGIITQYLTWRWIFYVNVPICLLVLLAGWYFYREQRPPQGQRGRFDPVGAITLAIGLAALTLGLSFGQEWGWLSTGALVSFAVGIVMLAVAVFVETHVEHPIVNPGLVTNRIFAFANVSFILCMMALFAPGFLLPFYFQELRGFSTVETGLLLTPLPLMLAIVAPLSGTLADRFGSRWLSPIGLALACIGLALLSQINAQSSTWDIIWRLAVIGIGQGLFQSPNTRTMMGAAPQEAQGEASGLLATGRVVGQSISVALTGTVFAALGGAAAGTLLSSPQAHHLSALAMSSVQNTFVGGFRASLLVCASFAAIGIFTALARGNDAAVKKAK</sequence>
<name>A0A8J3N563_9CHLR</name>
<dbReference type="PRINTS" id="PR01036">
    <property type="entry name" value="TCRTETB"/>
</dbReference>
<evidence type="ECO:0000313" key="11">
    <source>
        <dbReference type="Proteomes" id="UP000597444"/>
    </source>
</evidence>
<evidence type="ECO:0000256" key="6">
    <source>
        <dbReference type="ARBA" id="ARBA00022989"/>
    </source>
</evidence>
<feature type="transmembrane region" description="Helical" evidence="8">
    <location>
        <begin position="244"/>
        <end position="266"/>
    </location>
</feature>
<comment type="subcellular location">
    <subcellularLocation>
        <location evidence="1">Cell membrane</location>
        <topology evidence="1">Multi-pass membrane protein</topology>
    </subcellularLocation>
</comment>
<dbReference type="CDD" id="cd17321">
    <property type="entry name" value="MFS_MMR_MDR_like"/>
    <property type="match status" value="1"/>
</dbReference>
<reference evidence="10" key="1">
    <citation type="submission" date="2020-10" db="EMBL/GenBank/DDBJ databases">
        <title>Taxonomic study of unclassified bacteria belonging to the class Ktedonobacteria.</title>
        <authorList>
            <person name="Yabe S."/>
            <person name="Wang C.M."/>
            <person name="Zheng Y."/>
            <person name="Sakai Y."/>
            <person name="Cavaletti L."/>
            <person name="Monciardini P."/>
            <person name="Donadio S."/>
        </authorList>
    </citation>
    <scope>NUCLEOTIDE SEQUENCE</scope>
    <source>
        <strain evidence="10">ID150040</strain>
    </source>
</reference>
<organism evidence="10 11">
    <name type="scientific">Reticulibacter mediterranei</name>
    <dbReference type="NCBI Taxonomy" id="2778369"/>
    <lineage>
        <taxon>Bacteria</taxon>
        <taxon>Bacillati</taxon>
        <taxon>Chloroflexota</taxon>
        <taxon>Ktedonobacteria</taxon>
        <taxon>Ktedonobacterales</taxon>
        <taxon>Reticulibacteraceae</taxon>
        <taxon>Reticulibacter</taxon>
    </lineage>
</organism>
<dbReference type="PANTHER" id="PTHR42718">
    <property type="entry name" value="MAJOR FACILITATOR SUPERFAMILY MULTIDRUG TRANSPORTER MFSC"/>
    <property type="match status" value="1"/>
</dbReference>
<keyword evidence="6 8" id="KW-1133">Transmembrane helix</keyword>
<gene>
    <name evidence="10" type="ORF">KSF_060880</name>
</gene>
<dbReference type="InterPro" id="IPR036259">
    <property type="entry name" value="MFS_trans_sf"/>
</dbReference>